<keyword evidence="3" id="KW-0862">Zinc</keyword>
<feature type="compositionally biased region" description="Polar residues" evidence="5">
    <location>
        <begin position="30"/>
        <end position="42"/>
    </location>
</feature>
<gene>
    <name evidence="7" type="ORF">G7Y89_g6639</name>
</gene>
<reference evidence="7 8" key="1">
    <citation type="submission" date="2020-03" db="EMBL/GenBank/DDBJ databases">
        <title>Draft Genome Sequence of Cudoniella acicularis.</title>
        <authorList>
            <person name="Buettner E."/>
            <person name="Kellner H."/>
        </authorList>
    </citation>
    <scope>NUCLEOTIDE SEQUENCE [LARGE SCALE GENOMIC DNA]</scope>
    <source>
        <strain evidence="7 8">DSM 108380</strain>
    </source>
</reference>
<proteinExistence type="predicted"/>
<evidence type="ECO:0000256" key="2">
    <source>
        <dbReference type="ARBA" id="ARBA00022771"/>
    </source>
</evidence>
<dbReference type="SMART" id="SM00249">
    <property type="entry name" value="PHD"/>
    <property type="match status" value="1"/>
</dbReference>
<evidence type="ECO:0000256" key="5">
    <source>
        <dbReference type="SAM" id="MobiDB-lite"/>
    </source>
</evidence>
<sequence length="499" mass="57485">MQCKEVNSPRDIASSPSSATALRKLDNETANQIPNGTTQHSNKPPLKHEAVSRTTCQICKDRPIVPKGRLDNEWVECEINSCMSWFHVSCLLTCNTRKHMLFSPSNQPKDSLFICHNCFEHRKEKDTDEISQAVTRFLQVLGDMGLPTRIESTGTELQPVSINHELDALRTDDHQETNDRLQGGNAQEGSSLNFEPAKQERYQSADQSLVKNLIQKIHEAIYNYDIEVREANERFGEKDNPVFQRPLPLWEFVDHGKNLEEGHPWFVDFDPRPTGKIYSMCHAPITAALRSMLQTSPNSPLNTDPSLNDLTFSQVHIGLITWFVFDILNNEIDLYELSNMEPIRAMRAAVYDAGEARWEAGGHHLLREIQLRTWEKTENQKQLPQIEKVFNRKLGDFLYPLTKEFGQHSHYRLDIIEHSIRLWSYLRPLEGKLTMIKSNKVGDLFDSREADGFEGTVTEKHLPRDSQTVVRWVLSRGFKYEERNVYRSQGFLVKGRVVI</sequence>
<dbReference type="GO" id="GO:0008270">
    <property type="term" value="F:zinc ion binding"/>
    <property type="evidence" value="ECO:0007669"/>
    <property type="project" value="UniProtKB-KW"/>
</dbReference>
<dbReference type="InterPro" id="IPR019787">
    <property type="entry name" value="Znf_PHD-finger"/>
</dbReference>
<name>A0A8H4RMD3_9HELO</name>
<dbReference type="EMBL" id="JAAMPI010000438">
    <property type="protein sequence ID" value="KAF4631491.1"/>
    <property type="molecule type" value="Genomic_DNA"/>
</dbReference>
<evidence type="ECO:0000259" key="6">
    <source>
        <dbReference type="PROSITE" id="PS50016"/>
    </source>
</evidence>
<dbReference type="InterPro" id="IPR013083">
    <property type="entry name" value="Znf_RING/FYVE/PHD"/>
</dbReference>
<comment type="caution">
    <text evidence="7">The sequence shown here is derived from an EMBL/GenBank/DDBJ whole genome shotgun (WGS) entry which is preliminary data.</text>
</comment>
<evidence type="ECO:0000313" key="8">
    <source>
        <dbReference type="Proteomes" id="UP000566819"/>
    </source>
</evidence>
<protein>
    <recommendedName>
        <fullName evidence="6">PHD-type domain-containing protein</fullName>
    </recommendedName>
</protein>
<keyword evidence="8" id="KW-1185">Reference proteome</keyword>
<accession>A0A8H4RMD3</accession>
<dbReference type="InterPro" id="IPR019786">
    <property type="entry name" value="Zinc_finger_PHD-type_CS"/>
</dbReference>
<evidence type="ECO:0000256" key="3">
    <source>
        <dbReference type="ARBA" id="ARBA00022833"/>
    </source>
</evidence>
<dbReference type="OrthoDB" id="3563954at2759"/>
<feature type="region of interest" description="Disordered" evidence="5">
    <location>
        <begin position="30"/>
        <end position="49"/>
    </location>
</feature>
<dbReference type="AlphaFoldDB" id="A0A8H4RMD3"/>
<dbReference type="PROSITE" id="PS01359">
    <property type="entry name" value="ZF_PHD_1"/>
    <property type="match status" value="1"/>
</dbReference>
<evidence type="ECO:0000313" key="7">
    <source>
        <dbReference type="EMBL" id="KAF4631491.1"/>
    </source>
</evidence>
<evidence type="ECO:0000256" key="1">
    <source>
        <dbReference type="ARBA" id="ARBA00022723"/>
    </source>
</evidence>
<organism evidence="7 8">
    <name type="scientific">Cudoniella acicularis</name>
    <dbReference type="NCBI Taxonomy" id="354080"/>
    <lineage>
        <taxon>Eukaryota</taxon>
        <taxon>Fungi</taxon>
        <taxon>Dikarya</taxon>
        <taxon>Ascomycota</taxon>
        <taxon>Pezizomycotina</taxon>
        <taxon>Leotiomycetes</taxon>
        <taxon>Helotiales</taxon>
        <taxon>Tricladiaceae</taxon>
        <taxon>Cudoniella</taxon>
    </lineage>
</organism>
<dbReference type="InterPro" id="IPR011011">
    <property type="entry name" value="Znf_FYVE_PHD"/>
</dbReference>
<dbReference type="Gene3D" id="3.30.40.10">
    <property type="entry name" value="Zinc/RING finger domain, C3HC4 (zinc finger)"/>
    <property type="match status" value="1"/>
</dbReference>
<keyword evidence="1" id="KW-0479">Metal-binding</keyword>
<evidence type="ECO:0000256" key="4">
    <source>
        <dbReference type="PROSITE-ProRule" id="PRU00146"/>
    </source>
</evidence>
<keyword evidence="2 4" id="KW-0863">Zinc-finger</keyword>
<feature type="domain" description="PHD-type" evidence="6">
    <location>
        <begin position="53"/>
        <end position="121"/>
    </location>
</feature>
<dbReference type="PROSITE" id="PS50016">
    <property type="entry name" value="ZF_PHD_2"/>
    <property type="match status" value="1"/>
</dbReference>
<dbReference type="SUPFAM" id="SSF57903">
    <property type="entry name" value="FYVE/PHD zinc finger"/>
    <property type="match status" value="1"/>
</dbReference>
<dbReference type="InterPro" id="IPR001965">
    <property type="entry name" value="Znf_PHD"/>
</dbReference>
<dbReference type="Proteomes" id="UP000566819">
    <property type="component" value="Unassembled WGS sequence"/>
</dbReference>